<evidence type="ECO:0008006" key="3">
    <source>
        <dbReference type="Google" id="ProtNLM"/>
    </source>
</evidence>
<organism evidence="1 2">
    <name type="scientific">Streptomyces luteolus</name>
    <dbReference type="NCBI Taxonomy" id="3043615"/>
    <lineage>
        <taxon>Bacteria</taxon>
        <taxon>Bacillati</taxon>
        <taxon>Actinomycetota</taxon>
        <taxon>Actinomycetes</taxon>
        <taxon>Kitasatosporales</taxon>
        <taxon>Streptomycetaceae</taxon>
        <taxon>Streptomyces</taxon>
    </lineage>
</organism>
<comment type="caution">
    <text evidence="1">The sequence shown here is derived from an EMBL/GenBank/DDBJ whole genome shotgun (WGS) entry which is preliminary data.</text>
</comment>
<dbReference type="EMBL" id="JASCIS010000054">
    <property type="protein sequence ID" value="MDI3423402.1"/>
    <property type="molecule type" value="Genomic_DNA"/>
</dbReference>
<name>A0ABT6T951_9ACTN</name>
<dbReference type="RefSeq" id="WP_282539244.1">
    <property type="nucleotide sequence ID" value="NZ_JASCIS010000054.1"/>
</dbReference>
<evidence type="ECO:0000313" key="1">
    <source>
        <dbReference type="EMBL" id="MDI3423402.1"/>
    </source>
</evidence>
<proteinExistence type="predicted"/>
<keyword evidence="2" id="KW-1185">Reference proteome</keyword>
<gene>
    <name evidence="1" type="ORF">QIT00_33490</name>
</gene>
<dbReference type="Proteomes" id="UP001237105">
    <property type="component" value="Unassembled WGS sequence"/>
</dbReference>
<accession>A0ABT6T951</accession>
<evidence type="ECO:0000313" key="2">
    <source>
        <dbReference type="Proteomes" id="UP001237105"/>
    </source>
</evidence>
<reference evidence="1 2" key="1">
    <citation type="submission" date="2023-05" db="EMBL/GenBank/DDBJ databases">
        <title>Draft genome sequence of Streptomyces sp. B-S-A12 isolated from a cave soil in Thailand.</title>
        <authorList>
            <person name="Chamroensaksri N."/>
            <person name="Muangham S."/>
        </authorList>
    </citation>
    <scope>NUCLEOTIDE SEQUENCE [LARGE SCALE GENOMIC DNA]</scope>
    <source>
        <strain evidence="1 2">B-S-A12</strain>
    </source>
</reference>
<sequence length="221" mass="22696">MTADRSTDDEAHRAASRMRAVREQLRLGRLLPLGEAADGAWIAERAAVQVLRPAGASVAGVRIDKLRLALAEPDAAGDPAVPAPPSALPPGPLRIAAELAVTADVPLPSTAARVRAALTAAAVERLGLVVAEVDLQVTELLDAAPPPAAVEAPPTIAPARDEDATTTAVRAVPGVVDVRVLRSPHLRFELVVAAEHQVLHVARAARSAAAQPVAVVVVALA</sequence>
<protein>
    <recommendedName>
        <fullName evidence="3">Nucleopolyhedrovirus P10 family protein</fullName>
    </recommendedName>
</protein>